<keyword evidence="6" id="KW-1185">Reference proteome</keyword>
<evidence type="ECO:0000256" key="4">
    <source>
        <dbReference type="SAM" id="MobiDB-lite"/>
    </source>
</evidence>
<reference evidence="5" key="1">
    <citation type="submission" date="2010-02" db="EMBL/GenBank/DDBJ databases">
        <title>Sequencing and annotation of the Blastocystis hominis genome.</title>
        <authorList>
            <person name="Wincker P."/>
        </authorList>
    </citation>
    <scope>NUCLEOTIDE SEQUENCE</scope>
    <source>
        <strain evidence="5">Singapore isolate B</strain>
    </source>
</reference>
<evidence type="ECO:0000256" key="3">
    <source>
        <dbReference type="SAM" id="Coils"/>
    </source>
</evidence>
<gene>
    <name evidence="5" type="ORF">GSBLH_T00006405001</name>
</gene>
<dbReference type="OrthoDB" id="429427at2759"/>
<comment type="subcellular location">
    <subcellularLocation>
        <location evidence="1">Nucleus</location>
    </subcellularLocation>
</comment>
<evidence type="ECO:0000313" key="6">
    <source>
        <dbReference type="Proteomes" id="UP000008312"/>
    </source>
</evidence>
<feature type="compositionally biased region" description="Polar residues" evidence="4">
    <location>
        <begin position="11"/>
        <end position="20"/>
    </location>
</feature>
<evidence type="ECO:0000256" key="2">
    <source>
        <dbReference type="ARBA" id="ARBA00023242"/>
    </source>
</evidence>
<dbReference type="InterPro" id="IPR012890">
    <property type="entry name" value="GCFC2-like"/>
</dbReference>
<keyword evidence="2" id="KW-0539">Nucleus</keyword>
<feature type="coiled-coil region" evidence="3">
    <location>
        <begin position="52"/>
        <end position="79"/>
    </location>
</feature>
<name>D8M260_BLAHO</name>
<dbReference type="Proteomes" id="UP000008312">
    <property type="component" value="Unassembled WGS sequence"/>
</dbReference>
<proteinExistence type="predicted"/>
<dbReference type="PANTHER" id="PTHR12214">
    <property type="entry name" value="GC-RICH SEQUENCE DNA-BINDING FACTOR"/>
    <property type="match status" value="1"/>
</dbReference>
<dbReference type="GO" id="GO:0000398">
    <property type="term" value="P:mRNA splicing, via spliceosome"/>
    <property type="evidence" value="ECO:0007669"/>
    <property type="project" value="InterPro"/>
</dbReference>
<protein>
    <submittedName>
        <fullName evidence="5">Uncharacterized protein</fullName>
    </submittedName>
</protein>
<dbReference type="GeneID" id="24922530"/>
<dbReference type="GO" id="GO:0003677">
    <property type="term" value="F:DNA binding"/>
    <property type="evidence" value="ECO:0007669"/>
    <property type="project" value="InterPro"/>
</dbReference>
<dbReference type="GO" id="GO:0005634">
    <property type="term" value="C:nucleus"/>
    <property type="evidence" value="ECO:0007669"/>
    <property type="project" value="UniProtKB-SubCell"/>
</dbReference>
<accession>D8M260</accession>
<organism evidence="5">
    <name type="scientific">Blastocystis hominis</name>
    <dbReference type="NCBI Taxonomy" id="12968"/>
    <lineage>
        <taxon>Eukaryota</taxon>
        <taxon>Sar</taxon>
        <taxon>Stramenopiles</taxon>
        <taxon>Bigyra</taxon>
        <taxon>Opalozoa</taxon>
        <taxon>Opalinata</taxon>
        <taxon>Blastocystidae</taxon>
        <taxon>Blastocystis</taxon>
    </lineage>
</organism>
<evidence type="ECO:0000256" key="1">
    <source>
        <dbReference type="ARBA" id="ARBA00004123"/>
    </source>
</evidence>
<dbReference type="PANTHER" id="PTHR12214:SF0">
    <property type="entry name" value="LD29489P"/>
    <property type="match status" value="1"/>
</dbReference>
<dbReference type="RefSeq" id="XP_012896197.1">
    <property type="nucleotide sequence ID" value="XM_013040743.1"/>
</dbReference>
<evidence type="ECO:0000313" key="5">
    <source>
        <dbReference type="EMBL" id="CBK22149.2"/>
    </source>
</evidence>
<dbReference type="InParanoid" id="D8M260"/>
<feature type="region of interest" description="Disordered" evidence="4">
    <location>
        <begin position="1"/>
        <end position="20"/>
    </location>
</feature>
<dbReference type="AlphaFoldDB" id="D8M260"/>
<sequence>MAGPKEVSPRSIPSVSNGPKSFTLVSQKHVMNRLATALNELRSNVQENAYLIDQSEREIDQLAQDAEREFADNRNVKNRYDFYRNQTKFFRRLSGFLTEKRGILDDLTKRWGEFQEQYQSHVLAANQCYLRDDLAFLTELDAIESITAGIPSAVEMGKLRERTGPFFEGELFYDERIAQTRSQQRCVYIDGPAVIRDSVREVQSDDVTMHMITAGVDVYLDNAIFVNFDEPGASQWEACMGAKIVESVRREAKGVFSAVDLENMEVGKILERFDAWRREFPSDYEDAYAALAAPDFLVPAVLPSLFWFDPLGVEEGDDIHQPIWRNRGNRGRLRNRVPCVATRSFSRESSRKRCFPISTFLRRPGLMQRIVEFSWNPLSIREASALQSALRSLAALFTTVTDALRSIYGCVTRRIHGAIENGLYCEPRLVSRHTNDVQIDAQEVVELYLARSVRILEVINVLAPFMELGSPAPLMDELVAKVGPTLRGLRKTKCLEERSRMFAVKVREERGDEAKMNSLVPAEVIRSKQMLMEFIVLSVC</sequence>
<keyword evidence="3" id="KW-0175">Coiled coil</keyword>
<dbReference type="EMBL" id="FN668647">
    <property type="protein sequence ID" value="CBK22149.2"/>
    <property type="molecule type" value="Genomic_DNA"/>
</dbReference>